<keyword evidence="3" id="KW-1185">Reference proteome</keyword>
<dbReference type="RefSeq" id="WP_057743835.1">
    <property type="nucleotide sequence ID" value="NZ_BJLU01000001.1"/>
</dbReference>
<evidence type="ECO:0000256" key="1">
    <source>
        <dbReference type="SAM" id="MobiDB-lite"/>
    </source>
</evidence>
<protein>
    <submittedName>
        <fullName evidence="2">Uncharacterized protein</fullName>
    </submittedName>
</protein>
<accession>A0A0R2H3K4</accession>
<evidence type="ECO:0000313" key="3">
    <source>
        <dbReference type="Proteomes" id="UP000051992"/>
    </source>
</evidence>
<comment type="caution">
    <text evidence="2">The sequence shown here is derived from an EMBL/GenBank/DDBJ whole genome shotgun (WGS) entry which is preliminary data.</text>
</comment>
<name>A0A0R2H3K4_WEIVI</name>
<feature type="compositionally biased region" description="Polar residues" evidence="1">
    <location>
        <begin position="125"/>
        <end position="137"/>
    </location>
</feature>
<sequence>MRKGIISIIVATAVIGGAGTYGYAEMNAQHQAETQKSQASSHVASVKATSKSSSQKLVNKTSVTTTNANSNESSSNQTSQSESKSSNLTSSGDTTSSSTDSTTSQISTAQSQDASTAHSSAQTTIDPNNPNLTPNQIAQLSPTDQAANLRVAAAQDPTRFKMDSAIVKGYSNAAIQSVPAWSHYSDSEINHFRSQD</sequence>
<reference evidence="2 3" key="1">
    <citation type="journal article" date="2015" name="Genome Announc.">
        <title>Expanding the biotechnology potential of lactobacilli through comparative genomics of 213 strains and associated genera.</title>
        <authorList>
            <person name="Sun Z."/>
            <person name="Harris H.M."/>
            <person name="McCann A."/>
            <person name="Guo C."/>
            <person name="Argimon S."/>
            <person name="Zhang W."/>
            <person name="Yang X."/>
            <person name="Jeffery I.B."/>
            <person name="Cooney J.C."/>
            <person name="Kagawa T.F."/>
            <person name="Liu W."/>
            <person name="Song Y."/>
            <person name="Salvetti E."/>
            <person name="Wrobel A."/>
            <person name="Rasinkangas P."/>
            <person name="Parkhill J."/>
            <person name="Rea M.C."/>
            <person name="O'Sullivan O."/>
            <person name="Ritari J."/>
            <person name="Douillard F.P."/>
            <person name="Paul Ross R."/>
            <person name="Yang R."/>
            <person name="Briner A.E."/>
            <person name="Felis G.E."/>
            <person name="de Vos W.M."/>
            <person name="Barrangou R."/>
            <person name="Klaenhammer T.R."/>
            <person name="Caufield P.W."/>
            <person name="Cui Y."/>
            <person name="Zhang H."/>
            <person name="O'Toole P.W."/>
        </authorList>
    </citation>
    <scope>NUCLEOTIDE SEQUENCE [LARGE SCALE GENOMIC DNA]</scope>
    <source>
        <strain evidence="2 3">DSM 20410</strain>
    </source>
</reference>
<dbReference type="EMBL" id="JQBM01000001">
    <property type="protein sequence ID" value="KRN46958.1"/>
    <property type="molecule type" value="Genomic_DNA"/>
</dbReference>
<dbReference type="OrthoDB" id="9971176at2"/>
<dbReference type="Proteomes" id="UP000051992">
    <property type="component" value="Unassembled WGS sequence"/>
</dbReference>
<organism evidence="2 3">
    <name type="scientific">Weissella viridescens</name>
    <name type="common">Lactobacillus viridescens</name>
    <dbReference type="NCBI Taxonomy" id="1629"/>
    <lineage>
        <taxon>Bacteria</taxon>
        <taxon>Bacillati</taxon>
        <taxon>Bacillota</taxon>
        <taxon>Bacilli</taxon>
        <taxon>Lactobacillales</taxon>
        <taxon>Lactobacillaceae</taxon>
        <taxon>Weissella</taxon>
    </lineage>
</organism>
<evidence type="ECO:0000313" key="2">
    <source>
        <dbReference type="EMBL" id="KRN46958.1"/>
    </source>
</evidence>
<gene>
    <name evidence="2" type="ORF">IV50_GL000225</name>
</gene>
<dbReference type="PATRIC" id="fig|1629.5.peg.228"/>
<feature type="compositionally biased region" description="Low complexity" evidence="1">
    <location>
        <begin position="39"/>
        <end position="124"/>
    </location>
</feature>
<dbReference type="AlphaFoldDB" id="A0A0R2H3K4"/>
<proteinExistence type="predicted"/>
<feature type="region of interest" description="Disordered" evidence="1">
    <location>
        <begin position="33"/>
        <end position="137"/>
    </location>
</feature>